<dbReference type="EMBL" id="OZ023705">
    <property type="protein sequence ID" value="CAK9875271.1"/>
    <property type="molecule type" value="Genomic_DNA"/>
</dbReference>
<gene>
    <name evidence="1" type="ORF">CSSPJE1EN2_LOCUS17520</name>
</gene>
<reference evidence="1" key="1">
    <citation type="submission" date="2024-03" db="EMBL/GenBank/DDBJ databases">
        <authorList>
            <consortium name="ELIXIR-Norway"/>
            <consortium name="Elixir Norway"/>
        </authorList>
    </citation>
    <scope>NUCLEOTIDE SEQUENCE</scope>
</reference>
<dbReference type="PANTHER" id="PTHR31966">
    <property type="entry name" value="OS01G0783500 PROTEIN"/>
    <property type="match status" value="1"/>
</dbReference>
<keyword evidence="2" id="KW-1185">Reference proteome</keyword>
<evidence type="ECO:0000313" key="1">
    <source>
        <dbReference type="EMBL" id="CAK9875271.1"/>
    </source>
</evidence>
<accession>A0ABP1BI60</accession>
<proteinExistence type="predicted"/>
<evidence type="ECO:0000313" key="2">
    <source>
        <dbReference type="Proteomes" id="UP001497522"/>
    </source>
</evidence>
<protein>
    <submittedName>
        <fullName evidence="1">Uncharacterized protein</fullName>
    </submittedName>
</protein>
<dbReference type="InterPro" id="IPR044162">
    <property type="entry name" value="PHOS32/34"/>
</dbReference>
<organism evidence="1 2">
    <name type="scientific">Sphagnum jensenii</name>
    <dbReference type="NCBI Taxonomy" id="128206"/>
    <lineage>
        <taxon>Eukaryota</taxon>
        <taxon>Viridiplantae</taxon>
        <taxon>Streptophyta</taxon>
        <taxon>Embryophyta</taxon>
        <taxon>Bryophyta</taxon>
        <taxon>Sphagnophytina</taxon>
        <taxon>Sphagnopsida</taxon>
        <taxon>Sphagnales</taxon>
        <taxon>Sphagnaceae</taxon>
        <taxon>Sphagnum</taxon>
    </lineage>
</organism>
<dbReference type="PANTHER" id="PTHR31966:SF3">
    <property type="entry name" value="OS05G0501700 PROTEIN"/>
    <property type="match status" value="1"/>
</dbReference>
<name>A0ABP1BI60_9BRYO</name>
<sequence length="127" mass="14554">MEMVHVLKQIWYALMKRFSKATFLDPQMPLSSVNSEKLERNPHYFAGVESSRTGGNRRQYSTWVPCHDPHVRPTSVLYGADWGPSDQILVSDKEFQQKMEEDFDVLNAAKSTDLAKSHLAVNIPYNP</sequence>
<dbReference type="Proteomes" id="UP001497522">
    <property type="component" value="Chromosome 4"/>
</dbReference>